<sequence length="23" mass="2597">MPDAEFIIIFDLGKPMEPDSEDS</sequence>
<proteinExistence type="predicted"/>
<dbReference type="HOGENOM" id="CLU_3422977_0_0_3"/>
<accession>F4XVU4</accession>
<dbReference type="Proteomes" id="UP000003959">
    <property type="component" value="Unassembled WGS sequence"/>
</dbReference>
<organism evidence="1 2">
    <name type="scientific">Moorena producens 3L</name>
    <dbReference type="NCBI Taxonomy" id="489825"/>
    <lineage>
        <taxon>Bacteria</taxon>
        <taxon>Bacillati</taxon>
        <taxon>Cyanobacteriota</taxon>
        <taxon>Cyanophyceae</taxon>
        <taxon>Coleofasciculales</taxon>
        <taxon>Coleofasciculaceae</taxon>
        <taxon>Moorena</taxon>
    </lineage>
</organism>
<keyword evidence="2" id="KW-1185">Reference proteome</keyword>
<dbReference type="EMBL" id="GL890940">
    <property type="protein sequence ID" value="EGJ31357.1"/>
    <property type="molecule type" value="Genomic_DNA"/>
</dbReference>
<dbReference type="AlphaFoldDB" id="F4XVU4"/>
<gene>
    <name evidence="1" type="ORF">LYNGBM3L_41050</name>
</gene>
<evidence type="ECO:0000313" key="2">
    <source>
        <dbReference type="Proteomes" id="UP000003959"/>
    </source>
</evidence>
<evidence type="ECO:0000313" key="1">
    <source>
        <dbReference type="EMBL" id="EGJ31357.1"/>
    </source>
</evidence>
<name>F4XVU4_9CYAN</name>
<reference evidence="2" key="1">
    <citation type="journal article" date="2011" name="Proc. Natl. Acad. Sci. U.S.A.">
        <title>Genomic insights into the physiology and ecology of the marine filamentous cyanobacterium Lyngbya majuscula.</title>
        <authorList>
            <person name="Jones A.C."/>
            <person name="Monroe E.A."/>
            <person name="Podell S."/>
            <person name="Hess W.R."/>
            <person name="Klages S."/>
            <person name="Esquenazi E."/>
            <person name="Niessen S."/>
            <person name="Hoover H."/>
            <person name="Rothmann M."/>
            <person name="Lasken R.S."/>
            <person name="Yates J.R.III."/>
            <person name="Reinhardt R."/>
            <person name="Kube M."/>
            <person name="Burkart M.D."/>
            <person name="Allen E.E."/>
            <person name="Dorrestein P.C."/>
            <person name="Gerwick W.H."/>
            <person name="Gerwick L."/>
        </authorList>
    </citation>
    <scope>NUCLEOTIDE SEQUENCE [LARGE SCALE GENOMIC DNA]</scope>
    <source>
        <strain evidence="2">3L</strain>
    </source>
</reference>
<protein>
    <submittedName>
        <fullName evidence="1">Uncharacterized protein</fullName>
    </submittedName>
</protein>